<dbReference type="Gene3D" id="3.30.930.10">
    <property type="entry name" value="Bira Bifunctional Protein, Domain 2"/>
    <property type="match status" value="2"/>
</dbReference>
<dbReference type="EC" id="6.1.1.12" evidence="4"/>
<proteinExistence type="inferred from homology"/>
<dbReference type="PANTHER" id="PTHR43450:SF1">
    <property type="entry name" value="ASPARTATE--TRNA LIGASE, CYTOPLASMIC"/>
    <property type="match status" value="1"/>
</dbReference>
<evidence type="ECO:0000256" key="4">
    <source>
        <dbReference type="ARBA" id="ARBA00012841"/>
    </source>
</evidence>
<evidence type="ECO:0000256" key="10">
    <source>
        <dbReference type="ARBA" id="ARBA00022917"/>
    </source>
</evidence>
<dbReference type="CDD" id="cd04320">
    <property type="entry name" value="AspRS_cyto_N"/>
    <property type="match status" value="1"/>
</dbReference>
<dbReference type="CDD" id="cd00776">
    <property type="entry name" value="AsxRS_core"/>
    <property type="match status" value="1"/>
</dbReference>
<dbReference type="SUPFAM" id="SSF50249">
    <property type="entry name" value="Nucleic acid-binding proteins"/>
    <property type="match status" value="1"/>
</dbReference>
<evidence type="ECO:0000256" key="7">
    <source>
        <dbReference type="ARBA" id="ARBA00022598"/>
    </source>
</evidence>
<reference evidence="16 17" key="1">
    <citation type="submission" date="2021-02" db="EMBL/GenBank/DDBJ databases">
        <title>Safari Cat Assemblies.</title>
        <authorList>
            <person name="Bredemeyer K.R."/>
            <person name="Murphy W.J."/>
        </authorList>
    </citation>
    <scope>NUCLEOTIDE SEQUENCE [LARGE SCALE GENOMIC DNA]</scope>
</reference>
<keyword evidence="11" id="KW-0030">Aminoacyl-tRNA synthetase</keyword>
<dbReference type="InterPro" id="IPR002312">
    <property type="entry name" value="Asp/Asn-tRNA-synth_IIb"/>
</dbReference>
<evidence type="ECO:0000313" key="17">
    <source>
        <dbReference type="Proteomes" id="UP000823872"/>
    </source>
</evidence>
<keyword evidence="6" id="KW-0963">Cytoplasm</keyword>
<evidence type="ECO:0000256" key="11">
    <source>
        <dbReference type="ARBA" id="ARBA00023146"/>
    </source>
</evidence>
<comment type="subunit">
    <text evidence="13">Homodimer. Part of a multisubunit complex that groups tRNA ligases for Arg (RARS1), Asp (DARS1), Gln (QARS1), Ile (IARS1), Leu (LARS1), Lys (KARS1), Met (MARS1) the bifunctional ligase for Glu and Pro (EPRS1) and the auxiliary subunits AIMP1/p43, AIMP2/p38 and EEF1E1/p18.</text>
</comment>
<name>A0ABI7YGK3_FELCA</name>
<dbReference type="Gene3D" id="2.40.50.140">
    <property type="entry name" value="Nucleic acid-binding proteins"/>
    <property type="match status" value="1"/>
</dbReference>
<comment type="catalytic activity">
    <reaction evidence="14">
        <text>tRNA(Asp) + L-aspartate + ATP = L-aspartyl-tRNA(Asp) + AMP + diphosphate</text>
        <dbReference type="Rhea" id="RHEA:19649"/>
        <dbReference type="Rhea" id="RHEA-COMP:9660"/>
        <dbReference type="Rhea" id="RHEA-COMP:9678"/>
        <dbReference type="ChEBI" id="CHEBI:29991"/>
        <dbReference type="ChEBI" id="CHEBI:30616"/>
        <dbReference type="ChEBI" id="CHEBI:33019"/>
        <dbReference type="ChEBI" id="CHEBI:78442"/>
        <dbReference type="ChEBI" id="CHEBI:78516"/>
        <dbReference type="ChEBI" id="CHEBI:456215"/>
        <dbReference type="EC" id="6.1.1.12"/>
    </reaction>
</comment>
<keyword evidence="10" id="KW-0648">Protein biosynthesis</keyword>
<dbReference type="InterPro" id="IPR012340">
    <property type="entry name" value="NA-bd_OB-fold"/>
</dbReference>
<evidence type="ECO:0000256" key="2">
    <source>
        <dbReference type="ARBA" id="ARBA00004496"/>
    </source>
</evidence>
<sequence length="456" mass="52257">MPSASASRRSQEKPREIMDAAEDYAKERYGVSSMIQSQEKPDRVLVRVSDLTVHRADEVVWVRARVHTSRAKGKQCFLVLRQQQFNVQALVAVGDHASKQMVKFAANINKESIVDVEGVVRKVNQKIGSCTQQDVELHVQKIYVISLAEPRLPLQLDDAVRPEVEGEEEGRATVNQDTRLDNRVIDLRTSTSQAVFRLQSGICQLFRETLINKGFVEIQTPKIISVFRAEDSNTHRHLTEFVGLDIEMAFNYHYHEVVEEIADTLVQIFKGLQERFQTEIRTVNKQFPCEPFKFLEPTLRLEYCEALAMLREAGIEMGDEEDLSTPNEKLLGRLVKEKYDTDFYILDKYPLAVRPFYTMPDPRNPKQSNSYDMFMRGEEILSGAQRIHDPQLLTERALHHGIDLEKIKAYIDSFRFGAPPHAGGGIGLERVTMLFLGLHNVRQTSMFPRDPKRLTP</sequence>
<comment type="function">
    <text evidence="1">Catalyzes the specific attachment of an amino acid to its cognate tRNA in a 2 step reaction: the amino acid (AA) is first activated by ATP to form AA-AMP and then transferred to the acceptor end of the tRNA.</text>
</comment>
<evidence type="ECO:0000256" key="5">
    <source>
        <dbReference type="ARBA" id="ARBA00018853"/>
    </source>
</evidence>
<dbReference type="PRINTS" id="PR01042">
    <property type="entry name" value="TRNASYNTHASP"/>
</dbReference>
<evidence type="ECO:0000313" key="16">
    <source>
        <dbReference type="Ensembl" id="ENSFCTP00005033921.1"/>
    </source>
</evidence>
<evidence type="ECO:0000256" key="9">
    <source>
        <dbReference type="ARBA" id="ARBA00022840"/>
    </source>
</evidence>
<dbReference type="PANTHER" id="PTHR43450">
    <property type="entry name" value="ASPARTYL-TRNA SYNTHETASE"/>
    <property type="match status" value="1"/>
</dbReference>
<dbReference type="Ensembl" id="ENSFCTT00005047188.1">
    <property type="protein sequence ID" value="ENSFCTP00005033921.1"/>
    <property type="gene ID" value="ENSFCTG00005016434.1"/>
</dbReference>
<comment type="similarity">
    <text evidence="3">Belongs to the class-II aminoacyl-tRNA synthetase family. Type 2 subfamily.</text>
</comment>
<dbReference type="InterPro" id="IPR004364">
    <property type="entry name" value="Aa-tRNA-synt_II"/>
</dbReference>
<evidence type="ECO:0000256" key="12">
    <source>
        <dbReference type="ARBA" id="ARBA00033155"/>
    </source>
</evidence>
<evidence type="ECO:0000256" key="6">
    <source>
        <dbReference type="ARBA" id="ARBA00022490"/>
    </source>
</evidence>
<gene>
    <name evidence="16" type="primary">DARS1</name>
</gene>
<dbReference type="Pfam" id="PF00152">
    <property type="entry name" value="tRNA-synt_2"/>
    <property type="match status" value="1"/>
</dbReference>
<dbReference type="Pfam" id="PF01336">
    <property type="entry name" value="tRNA_anti-codon"/>
    <property type="match status" value="1"/>
</dbReference>
<evidence type="ECO:0000256" key="8">
    <source>
        <dbReference type="ARBA" id="ARBA00022741"/>
    </source>
</evidence>
<keyword evidence="7" id="KW-0436">Ligase</keyword>
<keyword evidence="8" id="KW-0547">Nucleotide-binding</keyword>
<dbReference type="GeneTree" id="ENSGT01030000234618"/>
<organism evidence="16 17">
    <name type="scientific">Felis catus</name>
    <name type="common">Cat</name>
    <name type="synonym">Felis silvestris catus</name>
    <dbReference type="NCBI Taxonomy" id="9685"/>
    <lineage>
        <taxon>Eukaryota</taxon>
        <taxon>Metazoa</taxon>
        <taxon>Chordata</taxon>
        <taxon>Craniata</taxon>
        <taxon>Vertebrata</taxon>
        <taxon>Euteleostomi</taxon>
        <taxon>Mammalia</taxon>
        <taxon>Eutheria</taxon>
        <taxon>Laurasiatheria</taxon>
        <taxon>Carnivora</taxon>
        <taxon>Feliformia</taxon>
        <taxon>Felidae</taxon>
        <taxon>Felinae</taxon>
        <taxon>Felis</taxon>
    </lineage>
</organism>
<keyword evidence="17" id="KW-1185">Reference proteome</keyword>
<dbReference type="PROSITE" id="PS50862">
    <property type="entry name" value="AA_TRNA_LIGASE_II"/>
    <property type="match status" value="1"/>
</dbReference>
<dbReference type="Proteomes" id="UP000823872">
    <property type="component" value="Chromosome C1"/>
</dbReference>
<feature type="domain" description="Aminoacyl-transfer RNA synthetases class-II family profile" evidence="15">
    <location>
        <begin position="226"/>
        <end position="456"/>
    </location>
</feature>
<evidence type="ECO:0000256" key="1">
    <source>
        <dbReference type="ARBA" id="ARBA00003170"/>
    </source>
</evidence>
<evidence type="ECO:0000256" key="13">
    <source>
        <dbReference type="ARBA" id="ARBA00047007"/>
    </source>
</evidence>
<keyword evidence="9" id="KW-0067">ATP-binding</keyword>
<evidence type="ECO:0000256" key="14">
    <source>
        <dbReference type="ARBA" id="ARBA00047904"/>
    </source>
</evidence>
<comment type="subcellular location">
    <subcellularLocation>
        <location evidence="2">Cytoplasm</location>
    </subcellularLocation>
</comment>
<accession>A0ABI7YGK3</accession>
<evidence type="ECO:0000259" key="15">
    <source>
        <dbReference type="PROSITE" id="PS50862"/>
    </source>
</evidence>
<dbReference type="SUPFAM" id="SSF55681">
    <property type="entry name" value="Class II aaRS and biotin synthetases"/>
    <property type="match status" value="1"/>
</dbReference>
<evidence type="ECO:0000256" key="3">
    <source>
        <dbReference type="ARBA" id="ARBA00005312"/>
    </source>
</evidence>
<dbReference type="InterPro" id="IPR045864">
    <property type="entry name" value="aa-tRNA-synth_II/BPL/LPL"/>
</dbReference>
<reference evidence="16" key="3">
    <citation type="submission" date="2025-09" db="UniProtKB">
        <authorList>
            <consortium name="Ensembl"/>
        </authorList>
    </citation>
    <scope>IDENTIFICATION</scope>
    <source>
        <strain evidence="16">breed Abyssinian</strain>
    </source>
</reference>
<dbReference type="InterPro" id="IPR006195">
    <property type="entry name" value="aa-tRNA-synth_II"/>
</dbReference>
<reference evidence="16" key="2">
    <citation type="submission" date="2025-08" db="UniProtKB">
        <authorList>
            <consortium name="Ensembl"/>
        </authorList>
    </citation>
    <scope>IDENTIFICATION</scope>
    <source>
        <strain evidence="16">breed Abyssinian</strain>
    </source>
</reference>
<protein>
    <recommendedName>
        <fullName evidence="5">Aspartate--tRNA ligase, cytoplasmic</fullName>
        <ecNumber evidence="4">6.1.1.12</ecNumber>
    </recommendedName>
    <alternativeName>
        <fullName evidence="12">Aspartyl-tRNA synthetase</fullName>
    </alternativeName>
</protein>
<dbReference type="InterPro" id="IPR004365">
    <property type="entry name" value="NA-bd_OB_tRNA"/>
</dbReference>
<dbReference type="InterPro" id="IPR004523">
    <property type="entry name" value="Asp-tRNA_synthase_2"/>
</dbReference>